<name>A0A9D1TPE7_9BACT</name>
<feature type="domain" description="EAL" evidence="1">
    <location>
        <begin position="1"/>
        <end position="40"/>
    </location>
</feature>
<proteinExistence type="predicted"/>
<dbReference type="Gene3D" id="3.20.20.450">
    <property type="entry name" value="EAL domain"/>
    <property type="match status" value="1"/>
</dbReference>
<evidence type="ECO:0000313" key="3">
    <source>
        <dbReference type="Proteomes" id="UP000886752"/>
    </source>
</evidence>
<dbReference type="SUPFAM" id="SSF141868">
    <property type="entry name" value="EAL domain-like"/>
    <property type="match status" value="1"/>
</dbReference>
<reference evidence="2" key="1">
    <citation type="journal article" date="2021" name="PeerJ">
        <title>Extensive microbial diversity within the chicken gut microbiome revealed by metagenomics and culture.</title>
        <authorList>
            <person name="Gilroy R."/>
            <person name="Ravi A."/>
            <person name="Getino M."/>
            <person name="Pursley I."/>
            <person name="Horton D.L."/>
            <person name="Alikhan N.F."/>
            <person name="Baker D."/>
            <person name="Gharbi K."/>
            <person name="Hall N."/>
            <person name="Watson M."/>
            <person name="Adriaenssens E.M."/>
            <person name="Foster-Nyarko E."/>
            <person name="Jarju S."/>
            <person name="Secka A."/>
            <person name="Antonio M."/>
            <person name="Oren A."/>
            <person name="Chaudhuri R.R."/>
            <person name="La Ragione R."/>
            <person name="Hildebrand F."/>
            <person name="Pallen M.J."/>
        </authorList>
    </citation>
    <scope>NUCLEOTIDE SEQUENCE</scope>
    <source>
        <strain evidence="2">ChiHecec2B26-446</strain>
    </source>
</reference>
<dbReference type="Proteomes" id="UP000886752">
    <property type="component" value="Unassembled WGS sequence"/>
</dbReference>
<organism evidence="2 3">
    <name type="scientific">Candidatus Desulfovibrio intestinipullorum</name>
    <dbReference type="NCBI Taxonomy" id="2838536"/>
    <lineage>
        <taxon>Bacteria</taxon>
        <taxon>Pseudomonadati</taxon>
        <taxon>Thermodesulfobacteriota</taxon>
        <taxon>Desulfovibrionia</taxon>
        <taxon>Desulfovibrionales</taxon>
        <taxon>Desulfovibrionaceae</taxon>
        <taxon>Desulfovibrio</taxon>
    </lineage>
</organism>
<evidence type="ECO:0000259" key="1">
    <source>
        <dbReference type="PROSITE" id="PS50883"/>
    </source>
</evidence>
<dbReference type="AlphaFoldDB" id="A0A9D1TPE7"/>
<accession>A0A9D1TPE7</accession>
<dbReference type="PROSITE" id="PS50883">
    <property type="entry name" value="EAL"/>
    <property type="match status" value="1"/>
</dbReference>
<sequence length="42" mass="4750">METREQIDALIALGCQVGQGFYYAKPMPAEDFARILEKGFLK</sequence>
<dbReference type="InterPro" id="IPR001633">
    <property type="entry name" value="EAL_dom"/>
</dbReference>
<evidence type="ECO:0000313" key="2">
    <source>
        <dbReference type="EMBL" id="HIV99976.1"/>
    </source>
</evidence>
<protein>
    <recommendedName>
        <fullName evidence="1">EAL domain-containing protein</fullName>
    </recommendedName>
</protein>
<reference evidence="2" key="2">
    <citation type="submission" date="2021-04" db="EMBL/GenBank/DDBJ databases">
        <authorList>
            <person name="Gilroy R."/>
        </authorList>
    </citation>
    <scope>NUCLEOTIDE SEQUENCE</scope>
    <source>
        <strain evidence="2">ChiHecec2B26-446</strain>
    </source>
</reference>
<dbReference type="InterPro" id="IPR035919">
    <property type="entry name" value="EAL_sf"/>
</dbReference>
<dbReference type="EMBL" id="DXHV01000026">
    <property type="protein sequence ID" value="HIV99976.1"/>
    <property type="molecule type" value="Genomic_DNA"/>
</dbReference>
<comment type="caution">
    <text evidence="2">The sequence shown here is derived from an EMBL/GenBank/DDBJ whole genome shotgun (WGS) entry which is preliminary data.</text>
</comment>
<gene>
    <name evidence="2" type="ORF">H9894_02140</name>
</gene>